<dbReference type="PANTHER" id="PTHR12879:SF8">
    <property type="entry name" value="SPHINGOLIPID DELTA(4)-DESATURASE DES1"/>
    <property type="match status" value="1"/>
</dbReference>
<feature type="compositionally biased region" description="Polar residues" evidence="19">
    <location>
        <begin position="394"/>
        <end position="415"/>
    </location>
</feature>
<dbReference type="GO" id="GO:0051026">
    <property type="term" value="P:chiasma assembly"/>
    <property type="evidence" value="ECO:0007669"/>
    <property type="project" value="UniProtKB-ARBA"/>
</dbReference>
<dbReference type="Gene3D" id="1.10.1420.10">
    <property type="match status" value="1"/>
</dbReference>
<keyword evidence="9" id="KW-0067">ATP-binding</keyword>
<evidence type="ECO:0000259" key="21">
    <source>
        <dbReference type="PROSITE" id="PS00486"/>
    </source>
</evidence>
<dbReference type="InterPro" id="IPR013866">
    <property type="entry name" value="Sphingolipid_d4-desaturase_N"/>
</dbReference>
<dbReference type="GO" id="GO:0016020">
    <property type="term" value="C:membrane"/>
    <property type="evidence" value="ECO:0007669"/>
    <property type="project" value="UniProtKB-SubCell"/>
</dbReference>
<gene>
    <name evidence="22" type="ORF">LTR05_004930</name>
</gene>
<dbReference type="InterPro" id="IPR005804">
    <property type="entry name" value="FA_desaturase_dom"/>
</dbReference>
<dbReference type="CDD" id="cd03281">
    <property type="entry name" value="ABC_MSH5_euk"/>
    <property type="match status" value="1"/>
</dbReference>
<keyword evidence="10 20" id="KW-1133">Transmembrane helix</keyword>
<dbReference type="GO" id="GO:0030983">
    <property type="term" value="F:mismatched DNA binding"/>
    <property type="evidence" value="ECO:0007669"/>
    <property type="project" value="InterPro"/>
</dbReference>
<dbReference type="InterPro" id="IPR027417">
    <property type="entry name" value="P-loop_NTPase"/>
</dbReference>
<dbReference type="GO" id="GO:0042284">
    <property type="term" value="F:sphingolipid delta-4 desaturase activity"/>
    <property type="evidence" value="ECO:0007669"/>
    <property type="project" value="UniProtKB-EC"/>
</dbReference>
<comment type="subcellular location">
    <subcellularLocation>
        <location evidence="3">Chromosome</location>
    </subcellularLocation>
    <subcellularLocation>
        <location evidence="2">Membrane</location>
        <topology evidence="2">Multi-pass membrane protein</topology>
    </subcellularLocation>
    <subcellularLocation>
        <location evidence="1">Nucleus</location>
    </subcellularLocation>
</comment>
<feature type="domain" description="DNA mismatch repair proteins mutS family" evidence="21">
    <location>
        <begin position="1121"/>
        <end position="1137"/>
    </location>
</feature>
<evidence type="ECO:0000256" key="2">
    <source>
        <dbReference type="ARBA" id="ARBA00004141"/>
    </source>
</evidence>
<dbReference type="GO" id="GO:0005524">
    <property type="term" value="F:ATP binding"/>
    <property type="evidence" value="ECO:0007669"/>
    <property type="project" value="UniProtKB-KW"/>
</dbReference>
<accession>A0AAN7SZ54</accession>
<dbReference type="Pfam" id="PF00487">
    <property type="entry name" value="FA_desaturase"/>
    <property type="match status" value="1"/>
</dbReference>
<dbReference type="SMART" id="SM01269">
    <property type="entry name" value="Lipid_DES"/>
    <property type="match status" value="1"/>
</dbReference>
<proteinExistence type="inferred from homology"/>
<keyword evidence="15" id="KW-0539">Nucleus</keyword>
<feature type="transmembrane region" description="Helical" evidence="20">
    <location>
        <begin position="174"/>
        <end position="199"/>
    </location>
</feature>
<evidence type="ECO:0000256" key="7">
    <source>
        <dbReference type="ARBA" id="ARBA00022692"/>
    </source>
</evidence>
<dbReference type="PROSITE" id="PS00486">
    <property type="entry name" value="DNA_MISMATCH_REPAIR_2"/>
    <property type="match status" value="1"/>
</dbReference>
<dbReference type="EC" id="1.14.19.17" evidence="5"/>
<evidence type="ECO:0000256" key="14">
    <source>
        <dbReference type="ARBA" id="ARBA00023136"/>
    </source>
</evidence>
<evidence type="ECO:0000256" key="18">
    <source>
        <dbReference type="ARBA" id="ARBA00077470"/>
    </source>
</evidence>
<dbReference type="InterPro" id="IPR007696">
    <property type="entry name" value="DNA_mismatch_repair_MutS_core"/>
</dbReference>
<dbReference type="SUPFAM" id="SSF48334">
    <property type="entry name" value="DNA repair protein MutS, domain III"/>
    <property type="match status" value="1"/>
</dbReference>
<keyword evidence="11" id="KW-0560">Oxidoreductase</keyword>
<protein>
    <recommendedName>
        <fullName evidence="17">DNA mismatch repair protein MSH5</fullName>
        <ecNumber evidence="5">1.14.19.17</ecNumber>
    </recommendedName>
    <alternativeName>
        <fullName evidence="18">MutS protein homolog 5</fullName>
    </alternativeName>
</protein>
<name>A0AAN7SZ54_9EURO</name>
<dbReference type="SMART" id="SM00534">
    <property type="entry name" value="MUTSac"/>
    <property type="match status" value="1"/>
</dbReference>
<evidence type="ECO:0000313" key="22">
    <source>
        <dbReference type="EMBL" id="KAK5085643.1"/>
    </source>
</evidence>
<evidence type="ECO:0000313" key="23">
    <source>
        <dbReference type="Proteomes" id="UP001309876"/>
    </source>
</evidence>
<evidence type="ECO:0000256" key="8">
    <source>
        <dbReference type="ARBA" id="ARBA00022741"/>
    </source>
</evidence>
<reference evidence="22 23" key="1">
    <citation type="submission" date="2023-08" db="EMBL/GenBank/DDBJ databases">
        <title>Black Yeasts Isolated from many extreme environments.</title>
        <authorList>
            <person name="Coleine C."/>
            <person name="Stajich J.E."/>
            <person name="Selbmann L."/>
        </authorList>
    </citation>
    <scope>NUCLEOTIDE SEQUENCE [LARGE SCALE GENOMIC DNA]</scope>
    <source>
        <strain evidence="22 23">CCFEE 5910</strain>
    </source>
</reference>
<keyword evidence="13" id="KW-0238">DNA-binding</keyword>
<evidence type="ECO:0000256" key="20">
    <source>
        <dbReference type="SAM" id="Phobius"/>
    </source>
</evidence>
<evidence type="ECO:0000256" key="11">
    <source>
        <dbReference type="ARBA" id="ARBA00023002"/>
    </source>
</evidence>
<evidence type="ECO:0000256" key="3">
    <source>
        <dbReference type="ARBA" id="ARBA00004286"/>
    </source>
</evidence>
<feature type="transmembrane region" description="Helical" evidence="20">
    <location>
        <begin position="134"/>
        <end position="154"/>
    </location>
</feature>
<comment type="similarity">
    <text evidence="4">Belongs to the fatty acid desaturase type 1 family. DEGS subfamily.</text>
</comment>
<evidence type="ECO:0000256" key="10">
    <source>
        <dbReference type="ARBA" id="ARBA00022989"/>
    </source>
</evidence>
<feature type="transmembrane region" description="Helical" evidence="20">
    <location>
        <begin position="69"/>
        <end position="87"/>
    </location>
</feature>
<keyword evidence="7 20" id="KW-0812">Transmembrane</keyword>
<dbReference type="InterPro" id="IPR011388">
    <property type="entry name" value="DES1/DES2"/>
</dbReference>
<sequence>MATVTATETRSEATDRAKDFEVKKRAHGEVAQPEDRFFWTYTEEPHRTRRQAIIKAHREVLQLCGPEPLTIPLVAVVVSLQIFTAYLLRNTPILSWTFFLTAYIVGATANQNLFLAIHEISHNLAFKDAWKNRFFAIFANLPIGVPYSAGFRQYHLTHHKSLGVDGVDTDLPTAFEAVFLDSILGKAFFCTFQLLFYAIRPMMVYKIPFNYVHYCNIATQVLFDLVILRTMGGRSLFYLLLSSLLAGSLHPCAAHFISEHYVFAKSTIKGGKMPKDVPVPETFSYYGPLNVLTYNVGYHNEHHDFPAVPWTRLPKLHKIAKEFYQPLPCHKSWPLVLWQFIMDKEVGDLQAFCTMPFFRSARTNSRPSSKRSESLIKRTPPGTPAPDLHRKRVTTNGRPSPTASQSSTFQRTPSGTPAPIPPRTIDIVPQPQEDIDDDTYDHRILAFDKTNRNTVGCSYYVARDGVLYCMEDVKDADKDIFDILKIDVQPTVVLLSPRIDTSEQESASSTHLELDDSENPSSAYTVELRPSNDFKYESAVHKLSSISTLELPGVKFLVPGDEEDLNQDQSANTLGLTQGKGRTLHISGDVNLESHVSVGCAGAIVTYLAKKKAFAYLHGDPAAGEAFQILRFEVFSFSNTMLVNQDTIAALQILQPESHPSAAKQGPGSSGAKESLSIYGLFHFSAKTPQGKQQLRNMFLRPSTDLNVIKARHESVAVLANSSNQEPRQRLSKSLTKIKNMSRIMVMLHKGVISGSSKVKSFKSGVWSSLLDFCFHIIDVAEILNQIVGVEQILLWQQICTAFDRLEFQRLGKIIWDVVDLQESEQQHRTVVKRGVDLELDQVKDAYDSIDEMLCRVARETMSELPRMDQLPNLTVTYIPQLGFLIVIPPEDSDHLILVGLNQDWERRFVTDRGTYFKNNRMREMDTDLGDLWAHICDTEIDISHDLAQRVLEKEAFVVEASELCGQLDALLALAHGACRHNLVRPRMVGDNVIDIRGGRHLLQEITVPSYVPNDAFLIGGSGHEDETVEQQSAQSPNHPSLLLVTGPNYSGKSVYLKQVALIVYMAHVGSFVPVDYACLGITDRILTRITTRETVSKGQSTFMIDLQQMAYALNSFTARSLLIIDEFGKGTDNCDGAGLCAGVLTHLLSLGRQAPKVLASTHFHEIFEQSLLSEDLPGLGLRQMEVQVQPKLKTNQHATQQAHGTEVTYLYNVRPGRSTLSYGAQCAAMNGVPALVVDRACQLTELALAGENLVSVCAYVPDDELDDLRDAEAVNKAFIAMDLDGMGDGEDIRGLLEELLGDASSTSAITTSRSTNEESFAGTAS</sequence>
<keyword evidence="6" id="KW-0158">Chromosome</keyword>
<dbReference type="EMBL" id="JAVRRJ010000004">
    <property type="protein sequence ID" value="KAK5085643.1"/>
    <property type="molecule type" value="Genomic_DNA"/>
</dbReference>
<feature type="transmembrane region" description="Helical" evidence="20">
    <location>
        <begin position="236"/>
        <end position="257"/>
    </location>
</feature>
<dbReference type="InterPro" id="IPR036187">
    <property type="entry name" value="DNA_mismatch_repair_MutS_sf"/>
</dbReference>
<dbReference type="GO" id="GO:0006298">
    <property type="term" value="P:mismatch repair"/>
    <property type="evidence" value="ECO:0007669"/>
    <property type="project" value="InterPro"/>
</dbReference>
<keyword evidence="12" id="KW-0443">Lipid metabolism</keyword>
<evidence type="ECO:0000256" key="1">
    <source>
        <dbReference type="ARBA" id="ARBA00004123"/>
    </source>
</evidence>
<dbReference type="GO" id="GO:0005634">
    <property type="term" value="C:nucleus"/>
    <property type="evidence" value="ECO:0007669"/>
    <property type="project" value="UniProtKB-SubCell"/>
</dbReference>
<evidence type="ECO:0000256" key="5">
    <source>
        <dbReference type="ARBA" id="ARBA00012021"/>
    </source>
</evidence>
<evidence type="ECO:0000256" key="16">
    <source>
        <dbReference type="ARBA" id="ARBA00023254"/>
    </source>
</evidence>
<evidence type="ECO:0000256" key="12">
    <source>
        <dbReference type="ARBA" id="ARBA00023098"/>
    </source>
</evidence>
<dbReference type="CDD" id="cd03508">
    <property type="entry name" value="Delta4-sphingolipid-FADS-like"/>
    <property type="match status" value="1"/>
</dbReference>
<dbReference type="PANTHER" id="PTHR12879">
    <property type="entry name" value="SPHINGOLIPID DELTA 4 DESATURASE/C-4 HYDROXYLASE PROTEIN DES2"/>
    <property type="match status" value="1"/>
</dbReference>
<dbReference type="SMART" id="SM00533">
    <property type="entry name" value="MUTSd"/>
    <property type="match status" value="1"/>
</dbReference>
<dbReference type="FunFam" id="3.40.50.300:FF:001067">
    <property type="entry name" value="DNA mismatch repair protein MSH5"/>
    <property type="match status" value="1"/>
</dbReference>
<keyword evidence="8" id="KW-0547">Nucleotide-binding</keyword>
<dbReference type="Gene3D" id="3.40.50.300">
    <property type="entry name" value="P-loop containing nucleotide triphosphate hydrolases"/>
    <property type="match status" value="1"/>
</dbReference>
<keyword evidence="16" id="KW-0469">Meiosis</keyword>
<organism evidence="22 23">
    <name type="scientific">Lithohypha guttulata</name>
    <dbReference type="NCBI Taxonomy" id="1690604"/>
    <lineage>
        <taxon>Eukaryota</taxon>
        <taxon>Fungi</taxon>
        <taxon>Dikarya</taxon>
        <taxon>Ascomycota</taxon>
        <taxon>Pezizomycotina</taxon>
        <taxon>Eurotiomycetes</taxon>
        <taxon>Chaetothyriomycetidae</taxon>
        <taxon>Chaetothyriales</taxon>
        <taxon>Trichomeriaceae</taxon>
        <taxon>Lithohypha</taxon>
    </lineage>
</organism>
<dbReference type="Pfam" id="PF00488">
    <property type="entry name" value="MutS_V"/>
    <property type="match status" value="1"/>
</dbReference>
<evidence type="ECO:0000256" key="15">
    <source>
        <dbReference type="ARBA" id="ARBA00023242"/>
    </source>
</evidence>
<evidence type="ECO:0000256" key="17">
    <source>
        <dbReference type="ARBA" id="ARBA00073549"/>
    </source>
</evidence>
<evidence type="ECO:0000256" key="4">
    <source>
        <dbReference type="ARBA" id="ARBA00006146"/>
    </source>
</evidence>
<feature type="region of interest" description="Disordered" evidence="19">
    <location>
        <begin position="1307"/>
        <end position="1326"/>
    </location>
</feature>
<feature type="region of interest" description="Disordered" evidence="19">
    <location>
        <begin position="361"/>
        <end position="436"/>
    </location>
</feature>
<evidence type="ECO:0000256" key="9">
    <source>
        <dbReference type="ARBA" id="ARBA00022840"/>
    </source>
</evidence>
<dbReference type="SUPFAM" id="SSF52540">
    <property type="entry name" value="P-loop containing nucleoside triphosphate hydrolases"/>
    <property type="match status" value="1"/>
</dbReference>
<keyword evidence="14 20" id="KW-0472">Membrane</keyword>
<dbReference type="Pfam" id="PF05192">
    <property type="entry name" value="MutS_III"/>
    <property type="match status" value="1"/>
</dbReference>
<comment type="caution">
    <text evidence="22">The sequence shown here is derived from an EMBL/GenBank/DDBJ whole genome shotgun (WGS) entry which is preliminary data.</text>
</comment>
<evidence type="ECO:0000256" key="6">
    <source>
        <dbReference type="ARBA" id="ARBA00022454"/>
    </source>
</evidence>
<feature type="region of interest" description="Disordered" evidence="19">
    <location>
        <begin position="499"/>
        <end position="522"/>
    </location>
</feature>
<dbReference type="GO" id="GO:0046513">
    <property type="term" value="P:ceramide biosynthetic process"/>
    <property type="evidence" value="ECO:0007669"/>
    <property type="project" value="TreeGrafter"/>
</dbReference>
<dbReference type="GO" id="GO:0005694">
    <property type="term" value="C:chromosome"/>
    <property type="evidence" value="ECO:0007669"/>
    <property type="project" value="UniProtKB-SubCell"/>
</dbReference>
<evidence type="ECO:0000256" key="13">
    <source>
        <dbReference type="ARBA" id="ARBA00023125"/>
    </source>
</evidence>
<dbReference type="Proteomes" id="UP001309876">
    <property type="component" value="Unassembled WGS sequence"/>
</dbReference>
<keyword evidence="23" id="KW-1185">Reference proteome</keyword>
<dbReference type="Pfam" id="PF08557">
    <property type="entry name" value="Lipid_DES"/>
    <property type="match status" value="1"/>
</dbReference>
<feature type="transmembrane region" description="Helical" evidence="20">
    <location>
        <begin position="93"/>
        <end position="113"/>
    </location>
</feature>
<evidence type="ECO:0000256" key="19">
    <source>
        <dbReference type="SAM" id="MobiDB-lite"/>
    </source>
</evidence>
<dbReference type="InterPro" id="IPR000432">
    <property type="entry name" value="DNA_mismatch_repair_MutS_C"/>
</dbReference>